<reference evidence="3" key="1">
    <citation type="journal article" date="2023" name="Mol. Phylogenet. Evol.">
        <title>Genome-scale phylogeny and comparative genomics of the fungal order Sordariales.</title>
        <authorList>
            <person name="Hensen N."/>
            <person name="Bonometti L."/>
            <person name="Westerberg I."/>
            <person name="Brannstrom I.O."/>
            <person name="Guillou S."/>
            <person name="Cros-Aarteil S."/>
            <person name="Calhoun S."/>
            <person name="Haridas S."/>
            <person name="Kuo A."/>
            <person name="Mondo S."/>
            <person name="Pangilinan J."/>
            <person name="Riley R."/>
            <person name="LaButti K."/>
            <person name="Andreopoulos B."/>
            <person name="Lipzen A."/>
            <person name="Chen C."/>
            <person name="Yan M."/>
            <person name="Daum C."/>
            <person name="Ng V."/>
            <person name="Clum A."/>
            <person name="Steindorff A."/>
            <person name="Ohm R.A."/>
            <person name="Martin F."/>
            <person name="Silar P."/>
            <person name="Natvig D.O."/>
            <person name="Lalanne C."/>
            <person name="Gautier V."/>
            <person name="Ament-Velasquez S.L."/>
            <person name="Kruys A."/>
            <person name="Hutchinson M.I."/>
            <person name="Powell A.J."/>
            <person name="Barry K."/>
            <person name="Miller A.N."/>
            <person name="Grigoriev I.V."/>
            <person name="Debuchy R."/>
            <person name="Gladieux P."/>
            <person name="Hiltunen Thoren M."/>
            <person name="Johannesson H."/>
        </authorList>
    </citation>
    <scope>NUCLEOTIDE SEQUENCE</scope>
    <source>
        <strain evidence="3">CBS 232.78</strain>
    </source>
</reference>
<dbReference type="Proteomes" id="UP001285441">
    <property type="component" value="Unassembled WGS sequence"/>
</dbReference>
<dbReference type="Gene3D" id="3.40.50.300">
    <property type="entry name" value="P-loop containing nucleotide triphosphate hydrolases"/>
    <property type="match status" value="1"/>
</dbReference>
<dbReference type="PANTHER" id="PTHR10039:SF15">
    <property type="entry name" value="NACHT DOMAIN-CONTAINING PROTEIN"/>
    <property type="match status" value="1"/>
</dbReference>
<dbReference type="PANTHER" id="PTHR10039">
    <property type="entry name" value="AMELOGENIN"/>
    <property type="match status" value="1"/>
</dbReference>
<dbReference type="AlphaFoldDB" id="A0AAE0N9S3"/>
<feature type="domain" description="Nephrocystin 3-like N-terminal" evidence="2">
    <location>
        <begin position="54"/>
        <end position="204"/>
    </location>
</feature>
<name>A0AAE0N9S3_9PEZI</name>
<comment type="caution">
    <text evidence="3">The sequence shown here is derived from an EMBL/GenBank/DDBJ whole genome shotgun (WGS) entry which is preliminary data.</text>
</comment>
<gene>
    <name evidence="3" type="ORF">B0H63DRAFT_437505</name>
</gene>
<evidence type="ECO:0000259" key="2">
    <source>
        <dbReference type="Pfam" id="PF24883"/>
    </source>
</evidence>
<sequence length="632" mass="71976">MRNAENLNAVARVVAGVQTSLQVKQLDDLLDWISPLNVPYRQSYLNAWNKRYKGTGDWILKTPKYEEWVSKTEPSSICLSGVAGSGKTVLSAVVLHDLQTRLSNEDLTPCILYYYFDMRDAYKNTTAGFYDSLVRQLLHYYPLGYAEVLELAKKTHRVHPTSEEYVELIKELVGRVLTTGDIFFVVDGCDPEECTDFLALRDTLFGIKSVSGSNRDSEATTLVDQPPAVLANAELSEEPIQVQKNRGCLKMFITTRSHTRTQQLCDIKLSISHYPIIRDIRRFVHGQIYSMPEPAKTAIGNDLLKKAVDVIGGQSNQLFIQAKLHVDTILRQETVEDVEQALSRLPSQGHEAYAGILHGIIERYPKDRDQEVLRRMFVWLCQAKYCLPVSEFAAVTTLEIDTAANSINKKPIPWDPEAFCQRLGPLLNIDHRPSPPEINLPHATAEEYLQGPHIRADPTLRTFAVYPRKAQKYLAEFCIRFLACAEFCTPLTTQPMKDNPFKCIPGGLGCALDRKKHEWIGPMVDRLNAHHGLEYAAINWHHHLKNAARGKNTVWIRDTIVPLLGWFFDEKDPRYRSWCEAHAYFCHELKTDCGCEKWQGPKYFLERFGLGFLEGYIKGSERSVPDVEEDDE</sequence>
<dbReference type="SUPFAM" id="SSF52540">
    <property type="entry name" value="P-loop containing nucleoside triphosphate hydrolases"/>
    <property type="match status" value="1"/>
</dbReference>
<proteinExistence type="predicted"/>
<dbReference type="InterPro" id="IPR027417">
    <property type="entry name" value="P-loop_NTPase"/>
</dbReference>
<dbReference type="EMBL" id="JAULSW010000007">
    <property type="protein sequence ID" value="KAK3374699.1"/>
    <property type="molecule type" value="Genomic_DNA"/>
</dbReference>
<keyword evidence="1" id="KW-0677">Repeat</keyword>
<dbReference type="InterPro" id="IPR056884">
    <property type="entry name" value="NPHP3-like_N"/>
</dbReference>
<evidence type="ECO:0000313" key="3">
    <source>
        <dbReference type="EMBL" id="KAK3374699.1"/>
    </source>
</evidence>
<accession>A0AAE0N9S3</accession>
<reference evidence="3" key="2">
    <citation type="submission" date="2023-06" db="EMBL/GenBank/DDBJ databases">
        <authorList>
            <consortium name="Lawrence Berkeley National Laboratory"/>
            <person name="Haridas S."/>
            <person name="Hensen N."/>
            <person name="Bonometti L."/>
            <person name="Westerberg I."/>
            <person name="Brannstrom I.O."/>
            <person name="Guillou S."/>
            <person name="Cros-Aarteil S."/>
            <person name="Calhoun S."/>
            <person name="Kuo A."/>
            <person name="Mondo S."/>
            <person name="Pangilinan J."/>
            <person name="Riley R."/>
            <person name="LaButti K."/>
            <person name="Andreopoulos B."/>
            <person name="Lipzen A."/>
            <person name="Chen C."/>
            <person name="Yanf M."/>
            <person name="Daum C."/>
            <person name="Ng V."/>
            <person name="Clum A."/>
            <person name="Steindorff A."/>
            <person name="Ohm R."/>
            <person name="Martin F."/>
            <person name="Silar P."/>
            <person name="Natvig D."/>
            <person name="Lalanne C."/>
            <person name="Gautier V."/>
            <person name="Ament-velasquez S.L."/>
            <person name="Kruys A."/>
            <person name="Hutchinson M.I."/>
            <person name="Powell A.J."/>
            <person name="Barry K."/>
            <person name="Miller A.N."/>
            <person name="Grigoriev I.V."/>
            <person name="Debuchy R."/>
            <person name="Gladieux P."/>
            <person name="Thoren M.H."/>
            <person name="Johannesson H."/>
        </authorList>
    </citation>
    <scope>NUCLEOTIDE SEQUENCE</scope>
    <source>
        <strain evidence="3">CBS 232.78</strain>
    </source>
</reference>
<keyword evidence="4" id="KW-1185">Reference proteome</keyword>
<dbReference type="Pfam" id="PF24883">
    <property type="entry name" value="NPHP3_N"/>
    <property type="match status" value="1"/>
</dbReference>
<organism evidence="3 4">
    <name type="scientific">Podospora didyma</name>
    <dbReference type="NCBI Taxonomy" id="330526"/>
    <lineage>
        <taxon>Eukaryota</taxon>
        <taxon>Fungi</taxon>
        <taxon>Dikarya</taxon>
        <taxon>Ascomycota</taxon>
        <taxon>Pezizomycotina</taxon>
        <taxon>Sordariomycetes</taxon>
        <taxon>Sordariomycetidae</taxon>
        <taxon>Sordariales</taxon>
        <taxon>Podosporaceae</taxon>
        <taxon>Podospora</taxon>
    </lineage>
</organism>
<feature type="non-terminal residue" evidence="3">
    <location>
        <position position="632"/>
    </location>
</feature>
<protein>
    <recommendedName>
        <fullName evidence="2">Nephrocystin 3-like N-terminal domain-containing protein</fullName>
    </recommendedName>
</protein>
<evidence type="ECO:0000313" key="4">
    <source>
        <dbReference type="Proteomes" id="UP001285441"/>
    </source>
</evidence>
<evidence type="ECO:0000256" key="1">
    <source>
        <dbReference type="ARBA" id="ARBA00022737"/>
    </source>
</evidence>